<keyword evidence="1" id="KW-0472">Membrane</keyword>
<organism evidence="2 3">
    <name type="scientific">Tetrahymena thermophila (strain SB210)</name>
    <dbReference type="NCBI Taxonomy" id="312017"/>
    <lineage>
        <taxon>Eukaryota</taxon>
        <taxon>Sar</taxon>
        <taxon>Alveolata</taxon>
        <taxon>Ciliophora</taxon>
        <taxon>Intramacronucleata</taxon>
        <taxon>Oligohymenophorea</taxon>
        <taxon>Hymenostomatida</taxon>
        <taxon>Tetrahymenina</taxon>
        <taxon>Tetrahymenidae</taxon>
        <taxon>Tetrahymena</taxon>
    </lineage>
</organism>
<dbReference type="InParanoid" id="W7X159"/>
<name>W7X159_TETTS</name>
<feature type="transmembrane region" description="Helical" evidence="1">
    <location>
        <begin position="89"/>
        <end position="108"/>
    </location>
</feature>
<accession>W7X159</accession>
<evidence type="ECO:0000256" key="1">
    <source>
        <dbReference type="SAM" id="Phobius"/>
    </source>
</evidence>
<dbReference type="EMBL" id="GG662587">
    <property type="protein sequence ID" value="EWS72945.1"/>
    <property type="molecule type" value="Genomic_DNA"/>
</dbReference>
<sequence>MEQVNKILLFIQENIQIFAWKYFNLMIYLRMIKLVDKYKKDQEVVYKINMNKKTNIQIFSIKYPDKLVSYLWIAQNISQLKMKIQIKKIFLFLFLLKIFTLFSLILLYRKFVLLKAFQRLLNKFMMNFQMSPILIVQYQKRLLIHQDQLINSLISYQQEIIK</sequence>
<keyword evidence="1" id="KW-1133">Transmembrane helix</keyword>
<keyword evidence="1 2" id="KW-0812">Transmembrane</keyword>
<keyword evidence="3" id="KW-1185">Reference proteome</keyword>
<dbReference type="KEGG" id="tet:TTHERM_000486249"/>
<proteinExistence type="predicted"/>
<reference evidence="3" key="1">
    <citation type="journal article" date="2006" name="PLoS Biol.">
        <title>Macronuclear genome sequence of the ciliate Tetrahymena thermophila, a model eukaryote.</title>
        <authorList>
            <person name="Eisen J.A."/>
            <person name="Coyne R.S."/>
            <person name="Wu M."/>
            <person name="Wu D."/>
            <person name="Thiagarajan M."/>
            <person name="Wortman J.R."/>
            <person name="Badger J.H."/>
            <person name="Ren Q."/>
            <person name="Amedeo P."/>
            <person name="Jones K.M."/>
            <person name="Tallon L.J."/>
            <person name="Delcher A.L."/>
            <person name="Salzberg S.L."/>
            <person name="Silva J.C."/>
            <person name="Haas B.J."/>
            <person name="Majoros W.H."/>
            <person name="Farzad M."/>
            <person name="Carlton J.M."/>
            <person name="Smith R.K. Jr."/>
            <person name="Garg J."/>
            <person name="Pearlman R.E."/>
            <person name="Karrer K.M."/>
            <person name="Sun L."/>
            <person name="Manning G."/>
            <person name="Elde N.C."/>
            <person name="Turkewitz A.P."/>
            <person name="Asai D.J."/>
            <person name="Wilkes D.E."/>
            <person name="Wang Y."/>
            <person name="Cai H."/>
            <person name="Collins K."/>
            <person name="Stewart B.A."/>
            <person name="Lee S.R."/>
            <person name="Wilamowska K."/>
            <person name="Weinberg Z."/>
            <person name="Ruzzo W.L."/>
            <person name="Wloga D."/>
            <person name="Gaertig J."/>
            <person name="Frankel J."/>
            <person name="Tsao C.-C."/>
            <person name="Gorovsky M.A."/>
            <person name="Keeling P.J."/>
            <person name="Waller R.F."/>
            <person name="Patron N.J."/>
            <person name="Cherry J.M."/>
            <person name="Stover N.A."/>
            <person name="Krieger C.J."/>
            <person name="del Toro C."/>
            <person name="Ryder H.F."/>
            <person name="Williamson S.C."/>
            <person name="Barbeau R.A."/>
            <person name="Hamilton E.P."/>
            <person name="Orias E."/>
        </authorList>
    </citation>
    <scope>NUCLEOTIDE SEQUENCE [LARGE SCALE GENOMIC DNA]</scope>
    <source>
        <strain evidence="3">SB210</strain>
    </source>
</reference>
<evidence type="ECO:0000313" key="2">
    <source>
        <dbReference type="EMBL" id="EWS72945.1"/>
    </source>
</evidence>
<protein>
    <submittedName>
        <fullName evidence="2">Transmembrane protein, putative</fullName>
    </submittedName>
</protein>
<dbReference type="RefSeq" id="XP_012654512.1">
    <property type="nucleotide sequence ID" value="XM_012799058.1"/>
</dbReference>
<dbReference type="Proteomes" id="UP000009168">
    <property type="component" value="Unassembled WGS sequence"/>
</dbReference>
<dbReference type="AlphaFoldDB" id="W7X159"/>
<dbReference type="GeneID" id="24439222"/>
<evidence type="ECO:0000313" key="3">
    <source>
        <dbReference type="Proteomes" id="UP000009168"/>
    </source>
</evidence>
<gene>
    <name evidence="2" type="ORF">TTHERM_000486249</name>
</gene>